<dbReference type="EMBL" id="BMWZ01000006">
    <property type="protein sequence ID" value="GGZ88240.1"/>
    <property type="molecule type" value="Genomic_DNA"/>
</dbReference>
<feature type="domain" description="DUF4357" evidence="1">
    <location>
        <begin position="97"/>
        <end position="130"/>
    </location>
</feature>
<keyword evidence="3" id="KW-1185">Reference proteome</keyword>
<accession>A0A918VC12</accession>
<organism evidence="2 3">
    <name type="scientific">Algibacter mikhailovii</name>
    <dbReference type="NCBI Taxonomy" id="425498"/>
    <lineage>
        <taxon>Bacteria</taxon>
        <taxon>Pseudomonadati</taxon>
        <taxon>Bacteroidota</taxon>
        <taxon>Flavobacteriia</taxon>
        <taxon>Flavobacteriales</taxon>
        <taxon>Flavobacteriaceae</taxon>
        <taxon>Algibacter</taxon>
    </lineage>
</organism>
<evidence type="ECO:0000313" key="2">
    <source>
        <dbReference type="EMBL" id="GGZ88240.1"/>
    </source>
</evidence>
<dbReference type="AlphaFoldDB" id="A0A918VC12"/>
<evidence type="ECO:0000313" key="3">
    <source>
        <dbReference type="Proteomes" id="UP000636004"/>
    </source>
</evidence>
<reference evidence="2" key="2">
    <citation type="submission" date="2020-09" db="EMBL/GenBank/DDBJ databases">
        <authorList>
            <person name="Sun Q."/>
            <person name="Kim S."/>
        </authorList>
    </citation>
    <scope>NUCLEOTIDE SEQUENCE</scope>
    <source>
        <strain evidence="2">KCTC 12710</strain>
    </source>
</reference>
<reference evidence="2" key="1">
    <citation type="journal article" date="2014" name="Int. J. Syst. Evol. Microbiol.">
        <title>Complete genome sequence of Corynebacterium casei LMG S-19264T (=DSM 44701T), isolated from a smear-ripened cheese.</title>
        <authorList>
            <consortium name="US DOE Joint Genome Institute (JGI-PGF)"/>
            <person name="Walter F."/>
            <person name="Albersmeier A."/>
            <person name="Kalinowski J."/>
            <person name="Ruckert C."/>
        </authorList>
    </citation>
    <scope>NUCLEOTIDE SEQUENCE</scope>
    <source>
        <strain evidence="2">KCTC 12710</strain>
    </source>
</reference>
<evidence type="ECO:0000259" key="1">
    <source>
        <dbReference type="Pfam" id="PF14267"/>
    </source>
</evidence>
<name>A0A918VC12_9FLAO</name>
<dbReference type="Pfam" id="PF14267">
    <property type="entry name" value="DUF4357"/>
    <property type="match status" value="1"/>
</dbReference>
<sequence>MNTNKWNEAYRTFYDTLHSGRAVLEFEHSLKNSRDAFDSYFSKTNREGWKDKEGNPANLTGFSEDVYQEFIDKNENYIWAIIKSYLDIDLKMKPVIFNDHIFNSPSAAAGTILARRANGWKEWKDKDGVSIDELKRK</sequence>
<proteinExistence type="predicted"/>
<comment type="caution">
    <text evidence="2">The sequence shown here is derived from an EMBL/GenBank/DDBJ whole genome shotgun (WGS) entry which is preliminary data.</text>
</comment>
<dbReference type="RefSeq" id="WP_229796825.1">
    <property type="nucleotide sequence ID" value="NZ_BMWZ01000006.1"/>
</dbReference>
<gene>
    <name evidence="2" type="ORF">GCM10007028_28200</name>
</gene>
<dbReference type="InterPro" id="IPR025579">
    <property type="entry name" value="DUF4357"/>
</dbReference>
<dbReference type="Proteomes" id="UP000636004">
    <property type="component" value="Unassembled WGS sequence"/>
</dbReference>
<protein>
    <recommendedName>
        <fullName evidence="1">DUF4357 domain-containing protein</fullName>
    </recommendedName>
</protein>